<reference evidence="1 2" key="1">
    <citation type="submission" date="2022-02" db="EMBL/GenBank/DDBJ databases">
        <title>Draft genome sequence of Mezorhizobium retamae strain IRAMC:0171 isolated from Retama raetam nodules.</title>
        <authorList>
            <person name="Bengaied R."/>
            <person name="Sbissi I."/>
            <person name="Huber K."/>
            <person name="Ghodbane F."/>
            <person name="Nouioui I."/>
            <person name="Tarhouni M."/>
            <person name="Gtari M."/>
        </authorList>
    </citation>
    <scope>NUCLEOTIDE SEQUENCE [LARGE SCALE GENOMIC DNA]</scope>
    <source>
        <strain evidence="1 2">IRAMC:0171</strain>
    </source>
</reference>
<sequence length="65" mass="7572">MDRIVRLDSRQEAELQRVADKFVAYHGGDVMKALKEMIVLNGELQERLEKLSDSDAHFGRRHAYQ</sequence>
<dbReference type="RefSeq" id="WP_239370357.1">
    <property type="nucleotide sequence ID" value="NZ_JAKREW010000056.1"/>
</dbReference>
<accession>A0ABS9QN47</accession>
<organism evidence="1 2">
    <name type="scientific">Mesorhizobium retamae</name>
    <dbReference type="NCBI Taxonomy" id="2912854"/>
    <lineage>
        <taxon>Bacteria</taxon>
        <taxon>Pseudomonadati</taxon>
        <taxon>Pseudomonadota</taxon>
        <taxon>Alphaproteobacteria</taxon>
        <taxon>Hyphomicrobiales</taxon>
        <taxon>Phyllobacteriaceae</taxon>
        <taxon>Mesorhizobium</taxon>
    </lineage>
</organism>
<name>A0ABS9QN47_9HYPH</name>
<gene>
    <name evidence="1" type="ORF">L4923_27845</name>
</gene>
<comment type="caution">
    <text evidence="1">The sequence shown here is derived from an EMBL/GenBank/DDBJ whole genome shotgun (WGS) entry which is preliminary data.</text>
</comment>
<evidence type="ECO:0000313" key="1">
    <source>
        <dbReference type="EMBL" id="MCG7508854.1"/>
    </source>
</evidence>
<evidence type="ECO:0000313" key="2">
    <source>
        <dbReference type="Proteomes" id="UP001201701"/>
    </source>
</evidence>
<dbReference type="EMBL" id="JAKREW010000056">
    <property type="protein sequence ID" value="MCG7508854.1"/>
    <property type="molecule type" value="Genomic_DNA"/>
</dbReference>
<dbReference type="Proteomes" id="UP001201701">
    <property type="component" value="Unassembled WGS sequence"/>
</dbReference>
<proteinExistence type="predicted"/>
<protein>
    <submittedName>
        <fullName evidence="1">Uncharacterized protein</fullName>
    </submittedName>
</protein>
<keyword evidence="2" id="KW-1185">Reference proteome</keyword>